<evidence type="ECO:0000256" key="9">
    <source>
        <dbReference type="ARBA" id="ARBA00022692"/>
    </source>
</evidence>
<dbReference type="InterPro" id="IPR001505">
    <property type="entry name" value="Copper_CuA"/>
</dbReference>
<dbReference type="NCBIfam" id="TIGR02866">
    <property type="entry name" value="CoxB"/>
    <property type="match status" value="1"/>
</dbReference>
<dbReference type="InterPro" id="IPR011759">
    <property type="entry name" value="Cyt_c_oxidase_su2_TM_dom"/>
</dbReference>
<dbReference type="Proteomes" id="UP000237846">
    <property type="component" value="Unassembled WGS sequence"/>
</dbReference>
<dbReference type="SUPFAM" id="SSF81464">
    <property type="entry name" value="Cytochrome c oxidase subunit II-like, transmembrane region"/>
    <property type="match status" value="1"/>
</dbReference>
<evidence type="ECO:0000256" key="3">
    <source>
        <dbReference type="ARBA" id="ARBA00004651"/>
    </source>
</evidence>
<keyword evidence="13" id="KW-0249">Electron transport</keyword>
<evidence type="ECO:0000256" key="7">
    <source>
        <dbReference type="ARBA" id="ARBA00022475"/>
    </source>
</evidence>
<dbReference type="FunFam" id="1.10.287.90:FF:000003">
    <property type="entry name" value="Cytochrome C oxidase subunit II"/>
    <property type="match status" value="1"/>
</dbReference>
<dbReference type="GO" id="GO:0004129">
    <property type="term" value="F:cytochrome-c oxidase activity"/>
    <property type="evidence" value="ECO:0007669"/>
    <property type="project" value="UniProtKB-EC"/>
</dbReference>
<gene>
    <name evidence="26" type="ORF">CLV72_10686</name>
</gene>
<dbReference type="PROSITE" id="PS50999">
    <property type="entry name" value="COX2_TM"/>
    <property type="match status" value="1"/>
</dbReference>
<dbReference type="AlphaFoldDB" id="A0A2T0PZS9"/>
<comment type="subcellular location">
    <subcellularLocation>
        <location evidence="3">Cell membrane</location>
        <topology evidence="3">Multi-pass membrane protein</topology>
    </subcellularLocation>
</comment>
<evidence type="ECO:0000256" key="20">
    <source>
        <dbReference type="ARBA" id="ARBA00047816"/>
    </source>
</evidence>
<organism evidence="26 27">
    <name type="scientific">Allonocardiopsis opalescens</name>
    <dbReference type="NCBI Taxonomy" id="1144618"/>
    <lineage>
        <taxon>Bacteria</taxon>
        <taxon>Bacillati</taxon>
        <taxon>Actinomycetota</taxon>
        <taxon>Actinomycetes</taxon>
        <taxon>Streptosporangiales</taxon>
        <taxon>Allonocardiopsis</taxon>
    </lineage>
</organism>
<feature type="transmembrane region" description="Helical" evidence="23">
    <location>
        <begin position="60"/>
        <end position="78"/>
    </location>
</feature>
<dbReference type="InterPro" id="IPR008972">
    <property type="entry name" value="Cupredoxin"/>
</dbReference>
<dbReference type="RefSeq" id="WP_245930327.1">
    <property type="nucleotide sequence ID" value="NZ_PVZC01000006.1"/>
</dbReference>
<comment type="cofactor">
    <cofactor evidence="2">
        <name>heme</name>
        <dbReference type="ChEBI" id="CHEBI:30413"/>
    </cofactor>
</comment>
<dbReference type="InterPro" id="IPR002429">
    <property type="entry name" value="CcO_II-like_C"/>
</dbReference>
<sequence>MPEPVTQQAERVLSLWQGSWIAAFGVGILVWGLIIWSVIFHRKRSDRLPPQVRYNMPIEVLYTVVPFVIIAVLFYFTARDQDYLLETDEQPDVVVNVTAFQWSWRFDYYDAAAIQAAGDVDLLARPEAFGDIAELPEEPHGEPTAEQEAAHEAAVAAAEESAELAESLPEPVATTVGEPGEAARPDLYLPEGQVVRFNLYSPDVIHSFWIPAFLFKLDVIPGQINTFQVIPTTPGTYEGRCAELCGVDHSQMLFQAHVVEGDAFPAQLAEVAAANPDAPPPGADDENEIRSGGPAEEPEPQGGTPGGTETPGTPEGEPSSEPSQGGAASPETEPTEGSAQ</sequence>
<feature type="transmembrane region" description="Helical" evidence="23">
    <location>
        <begin position="20"/>
        <end position="39"/>
    </location>
</feature>
<dbReference type="InterPro" id="IPR045187">
    <property type="entry name" value="CcO_II"/>
</dbReference>
<evidence type="ECO:0000256" key="12">
    <source>
        <dbReference type="ARBA" id="ARBA00022967"/>
    </source>
</evidence>
<evidence type="ECO:0000313" key="27">
    <source>
        <dbReference type="Proteomes" id="UP000237846"/>
    </source>
</evidence>
<comment type="cofactor">
    <cofactor evidence="1">
        <name>Cu cation</name>
        <dbReference type="ChEBI" id="CHEBI:23378"/>
    </cofactor>
</comment>
<dbReference type="PROSITE" id="PS50857">
    <property type="entry name" value="COX2_CUA"/>
    <property type="match status" value="1"/>
</dbReference>
<keyword evidence="10" id="KW-0479">Metal-binding</keyword>
<evidence type="ECO:0000256" key="4">
    <source>
        <dbReference type="ARBA" id="ARBA00007866"/>
    </source>
</evidence>
<dbReference type="EMBL" id="PVZC01000006">
    <property type="protein sequence ID" value="PRX97050.1"/>
    <property type="molecule type" value="Genomic_DNA"/>
</dbReference>
<evidence type="ECO:0000256" key="10">
    <source>
        <dbReference type="ARBA" id="ARBA00022723"/>
    </source>
</evidence>
<evidence type="ECO:0000256" key="5">
    <source>
        <dbReference type="ARBA" id="ARBA00012949"/>
    </source>
</evidence>
<evidence type="ECO:0000256" key="22">
    <source>
        <dbReference type="SAM" id="MobiDB-lite"/>
    </source>
</evidence>
<protein>
    <recommendedName>
        <fullName evidence="5">cytochrome-c oxidase</fullName>
        <ecNumber evidence="5">7.1.1.9</ecNumber>
    </recommendedName>
    <alternativeName>
        <fullName evidence="19">Cytochrome aa3 subunit 2</fullName>
    </alternativeName>
    <alternativeName>
        <fullName evidence="18">Cytochrome c oxidase polypeptide II</fullName>
    </alternativeName>
    <alternativeName>
        <fullName evidence="21">Oxidase aa(3) subunit 2</fullName>
    </alternativeName>
</protein>
<dbReference type="Gene3D" id="1.10.287.90">
    <property type="match status" value="1"/>
</dbReference>
<evidence type="ECO:0000256" key="17">
    <source>
        <dbReference type="ARBA" id="ARBA00024688"/>
    </source>
</evidence>
<dbReference type="PANTHER" id="PTHR22888">
    <property type="entry name" value="CYTOCHROME C OXIDASE, SUBUNIT II"/>
    <property type="match status" value="1"/>
</dbReference>
<dbReference type="SUPFAM" id="SSF49503">
    <property type="entry name" value="Cupredoxins"/>
    <property type="match status" value="1"/>
</dbReference>
<reference evidence="26 27" key="1">
    <citation type="submission" date="2018-03" db="EMBL/GenBank/DDBJ databases">
        <title>Genomic Encyclopedia of Archaeal and Bacterial Type Strains, Phase II (KMG-II): from individual species to whole genera.</title>
        <authorList>
            <person name="Goeker M."/>
        </authorList>
    </citation>
    <scope>NUCLEOTIDE SEQUENCE [LARGE SCALE GENOMIC DNA]</scope>
    <source>
        <strain evidence="26 27">DSM 45601</strain>
    </source>
</reference>
<evidence type="ECO:0000259" key="25">
    <source>
        <dbReference type="PROSITE" id="PS50999"/>
    </source>
</evidence>
<evidence type="ECO:0000256" key="18">
    <source>
        <dbReference type="ARBA" id="ARBA00031389"/>
    </source>
</evidence>
<feature type="compositionally biased region" description="Low complexity" evidence="22">
    <location>
        <begin position="307"/>
        <end position="327"/>
    </location>
</feature>
<dbReference type="PANTHER" id="PTHR22888:SF9">
    <property type="entry name" value="CYTOCHROME C OXIDASE SUBUNIT 2"/>
    <property type="match status" value="1"/>
</dbReference>
<evidence type="ECO:0000256" key="19">
    <source>
        <dbReference type="ARBA" id="ARBA00031399"/>
    </source>
</evidence>
<dbReference type="PRINTS" id="PR01166">
    <property type="entry name" value="CYCOXIDASEII"/>
</dbReference>
<feature type="domain" description="Cytochrome oxidase subunit II transmembrane region profile" evidence="25">
    <location>
        <begin position="1"/>
        <end position="88"/>
    </location>
</feature>
<feature type="domain" description="Cytochrome oxidase subunit II copper A binding" evidence="24">
    <location>
        <begin position="90"/>
        <end position="270"/>
    </location>
</feature>
<keyword evidence="8" id="KW-0679">Respiratory chain</keyword>
<evidence type="ECO:0000256" key="8">
    <source>
        <dbReference type="ARBA" id="ARBA00022660"/>
    </source>
</evidence>
<evidence type="ECO:0000256" key="1">
    <source>
        <dbReference type="ARBA" id="ARBA00001935"/>
    </source>
</evidence>
<comment type="catalytic activity">
    <reaction evidence="20">
        <text>4 Fe(II)-[cytochrome c] + O2 + 8 H(+)(in) = 4 Fe(III)-[cytochrome c] + 2 H2O + 4 H(+)(out)</text>
        <dbReference type="Rhea" id="RHEA:11436"/>
        <dbReference type="Rhea" id="RHEA-COMP:10350"/>
        <dbReference type="Rhea" id="RHEA-COMP:14399"/>
        <dbReference type="ChEBI" id="CHEBI:15377"/>
        <dbReference type="ChEBI" id="CHEBI:15378"/>
        <dbReference type="ChEBI" id="CHEBI:15379"/>
        <dbReference type="ChEBI" id="CHEBI:29033"/>
        <dbReference type="ChEBI" id="CHEBI:29034"/>
        <dbReference type="EC" id="7.1.1.9"/>
    </reaction>
</comment>
<evidence type="ECO:0000256" key="21">
    <source>
        <dbReference type="ARBA" id="ARBA00050058"/>
    </source>
</evidence>
<feature type="region of interest" description="Disordered" evidence="22">
    <location>
        <begin position="274"/>
        <end position="340"/>
    </location>
</feature>
<proteinExistence type="inferred from homology"/>
<evidence type="ECO:0000256" key="2">
    <source>
        <dbReference type="ARBA" id="ARBA00001971"/>
    </source>
</evidence>
<evidence type="ECO:0000256" key="11">
    <source>
        <dbReference type="ARBA" id="ARBA00022729"/>
    </source>
</evidence>
<dbReference type="InterPro" id="IPR014222">
    <property type="entry name" value="Cyt_c_oxidase_su2"/>
</dbReference>
<evidence type="ECO:0000256" key="14">
    <source>
        <dbReference type="ARBA" id="ARBA00022989"/>
    </source>
</evidence>
<dbReference type="GO" id="GO:0005507">
    <property type="term" value="F:copper ion binding"/>
    <property type="evidence" value="ECO:0007669"/>
    <property type="project" value="InterPro"/>
</dbReference>
<evidence type="ECO:0000256" key="13">
    <source>
        <dbReference type="ARBA" id="ARBA00022982"/>
    </source>
</evidence>
<keyword evidence="11" id="KW-0732">Signal</keyword>
<keyword evidence="16 23" id="KW-0472">Membrane</keyword>
<keyword evidence="12" id="KW-1278">Translocase</keyword>
<dbReference type="GO" id="GO:0042773">
    <property type="term" value="P:ATP synthesis coupled electron transport"/>
    <property type="evidence" value="ECO:0007669"/>
    <property type="project" value="TreeGrafter"/>
</dbReference>
<dbReference type="GO" id="GO:0005886">
    <property type="term" value="C:plasma membrane"/>
    <property type="evidence" value="ECO:0007669"/>
    <property type="project" value="UniProtKB-SubCell"/>
</dbReference>
<evidence type="ECO:0000313" key="26">
    <source>
        <dbReference type="EMBL" id="PRX97050.1"/>
    </source>
</evidence>
<keyword evidence="9 23" id="KW-0812">Transmembrane</keyword>
<comment type="similarity">
    <text evidence="4">Belongs to the cytochrome c oxidase subunit 2 family.</text>
</comment>
<keyword evidence="6" id="KW-0813">Transport</keyword>
<dbReference type="Gene3D" id="2.60.40.420">
    <property type="entry name" value="Cupredoxins - blue copper proteins"/>
    <property type="match status" value="1"/>
</dbReference>
<keyword evidence="7" id="KW-1003">Cell membrane</keyword>
<dbReference type="PROSITE" id="PS00078">
    <property type="entry name" value="COX2"/>
    <property type="match status" value="1"/>
</dbReference>
<dbReference type="GO" id="GO:0016491">
    <property type="term" value="F:oxidoreductase activity"/>
    <property type="evidence" value="ECO:0007669"/>
    <property type="project" value="InterPro"/>
</dbReference>
<dbReference type="EC" id="7.1.1.9" evidence="5"/>
<keyword evidence="14 23" id="KW-1133">Transmembrane helix</keyword>
<evidence type="ECO:0000256" key="6">
    <source>
        <dbReference type="ARBA" id="ARBA00022448"/>
    </source>
</evidence>
<keyword evidence="27" id="KW-1185">Reference proteome</keyword>
<dbReference type="Pfam" id="PF00116">
    <property type="entry name" value="COX2"/>
    <property type="match status" value="1"/>
</dbReference>
<evidence type="ECO:0000256" key="23">
    <source>
        <dbReference type="SAM" id="Phobius"/>
    </source>
</evidence>
<name>A0A2T0PZS9_9ACTN</name>
<accession>A0A2T0PZS9</accession>
<comment type="function">
    <text evidence="17">Subunits I and II form the functional core of the enzyme complex. Electrons originating in cytochrome c are transferred via heme a and Cu(A) to the binuclear center formed by heme a3 and Cu(B).</text>
</comment>
<dbReference type="InterPro" id="IPR036257">
    <property type="entry name" value="Cyt_c_oxidase_su2_TM_sf"/>
</dbReference>
<keyword evidence="15" id="KW-0186">Copper</keyword>
<evidence type="ECO:0000256" key="15">
    <source>
        <dbReference type="ARBA" id="ARBA00023008"/>
    </source>
</evidence>
<comment type="caution">
    <text evidence="26">The sequence shown here is derived from an EMBL/GenBank/DDBJ whole genome shotgun (WGS) entry which is preliminary data.</text>
</comment>
<evidence type="ECO:0000259" key="24">
    <source>
        <dbReference type="PROSITE" id="PS50857"/>
    </source>
</evidence>
<evidence type="ECO:0000256" key="16">
    <source>
        <dbReference type="ARBA" id="ARBA00023136"/>
    </source>
</evidence>